<dbReference type="NCBIfam" id="NF003838">
    <property type="entry name" value="PRK05420.1"/>
    <property type="match status" value="1"/>
</dbReference>
<feature type="transmembrane region" description="Helical" evidence="10">
    <location>
        <begin position="88"/>
        <end position="108"/>
    </location>
</feature>
<feature type="transmembrane region" description="Helical" evidence="10">
    <location>
        <begin position="139"/>
        <end position="163"/>
    </location>
</feature>
<dbReference type="Proteomes" id="UP000308038">
    <property type="component" value="Unassembled WGS sequence"/>
</dbReference>
<feature type="transmembrane region" description="Helical" evidence="10">
    <location>
        <begin position="215"/>
        <end position="234"/>
    </location>
</feature>
<comment type="catalytic activity">
    <reaction evidence="10">
        <text>H2O(in) = H2O(out)</text>
        <dbReference type="Rhea" id="RHEA:29667"/>
        <dbReference type="ChEBI" id="CHEBI:15377"/>
    </reaction>
</comment>
<evidence type="ECO:0000256" key="2">
    <source>
        <dbReference type="ARBA" id="ARBA00006175"/>
    </source>
</evidence>
<evidence type="ECO:0000256" key="6">
    <source>
        <dbReference type="ARBA" id="ARBA00022692"/>
    </source>
</evidence>
<dbReference type="CDD" id="cd00333">
    <property type="entry name" value="MIP"/>
    <property type="match status" value="1"/>
</dbReference>
<dbReference type="NCBIfam" id="TIGR00861">
    <property type="entry name" value="MIP"/>
    <property type="match status" value="1"/>
</dbReference>
<evidence type="ECO:0000313" key="12">
    <source>
        <dbReference type="Proteomes" id="UP000308038"/>
    </source>
</evidence>
<dbReference type="Gene3D" id="1.20.1080.10">
    <property type="entry name" value="Glycerol uptake facilitator protein"/>
    <property type="match status" value="1"/>
</dbReference>
<keyword evidence="4 10" id="KW-1003">Cell membrane</keyword>
<feature type="short sequence motif" description="NPA 1" evidence="10">
    <location>
        <begin position="117"/>
        <end position="119"/>
    </location>
</feature>
<feature type="transmembrane region" description="Helical" evidence="10">
    <location>
        <begin position="254"/>
        <end position="277"/>
    </location>
</feature>
<proteinExistence type="inferred from homology"/>
<comment type="function">
    <text evidence="10">Channel that permits osmotically driven movement of water in both directions. It is involved in the osmoregulation and in the maintenance of cell turgor during volume expansion in rapidly growing cells. It mediates rapid entry or exit of water in response to abrupt changes in osmolarity.</text>
</comment>
<dbReference type="PANTHER" id="PTHR19139">
    <property type="entry name" value="AQUAPORIN TRANSPORTER"/>
    <property type="match status" value="1"/>
</dbReference>
<keyword evidence="5" id="KW-0997">Cell inner membrane</keyword>
<evidence type="ECO:0000256" key="9">
    <source>
        <dbReference type="ARBA" id="ARBA00023136"/>
    </source>
</evidence>
<feature type="site" description="Selectivity filter" evidence="10">
    <location>
        <position position="97"/>
    </location>
</feature>
<dbReference type="HAMAP" id="MF_01146">
    <property type="entry name" value="Aquaporin_Z"/>
    <property type="match status" value="1"/>
</dbReference>
<keyword evidence="12" id="KW-1185">Reference proteome</keyword>
<dbReference type="InterPro" id="IPR000425">
    <property type="entry name" value="MIP"/>
</dbReference>
<evidence type="ECO:0000256" key="10">
    <source>
        <dbReference type="HAMAP-Rule" id="MF_01146"/>
    </source>
</evidence>
<dbReference type="Pfam" id="PF00230">
    <property type="entry name" value="MIP"/>
    <property type="match status" value="1"/>
</dbReference>
<dbReference type="InterPro" id="IPR022357">
    <property type="entry name" value="MIP_CS"/>
</dbReference>
<dbReference type="InterPro" id="IPR023743">
    <property type="entry name" value="Aquaporin_Z"/>
</dbReference>
<evidence type="ECO:0000256" key="7">
    <source>
        <dbReference type="ARBA" id="ARBA00022737"/>
    </source>
</evidence>
<feature type="site" description="Selectivity filter" evidence="10">
    <location>
        <position position="228"/>
    </location>
</feature>
<keyword evidence="6 10" id="KW-0812">Transmembrane</keyword>
<accession>A0ABY2QFI1</accession>
<dbReference type="EMBL" id="SSTI01000008">
    <property type="protein sequence ID" value="THG39334.1"/>
    <property type="molecule type" value="Genomic_DNA"/>
</dbReference>
<dbReference type="PRINTS" id="PR00783">
    <property type="entry name" value="MINTRINSICP"/>
</dbReference>
<reference evidence="11 12" key="1">
    <citation type="submission" date="2019-04" db="EMBL/GenBank/DDBJ databases">
        <title>Microbes associate with the intestines of laboratory mice.</title>
        <authorList>
            <person name="Navarre W."/>
            <person name="Wong E."/>
            <person name="Huang K.C."/>
            <person name="Tropini C."/>
            <person name="Ng K."/>
            <person name="Yu B."/>
        </authorList>
    </citation>
    <scope>NUCLEOTIDE SEQUENCE [LARGE SCALE GENOMIC DNA]</scope>
    <source>
        <strain evidence="11 12">NM83_B4-11</strain>
    </source>
</reference>
<sequence length="298" mass="30693">MPHDPARVAAAQAAGGRLGAVRRAAAAGAIPQFHCADFPCFLRPSGAGRRESVENFRKYAAELIGTFWLTFGGCGSAVLAAAFPELGIGFAGVSLAFGLTVLTMAYAIGHVSGCHLNPAVTVGLAVGGRFPVIDILPYIVAQVIGGILGAFVLYLIAIGAPGFDLATSGFAANGYGAHSPGGYSLTAAWISELVLTAGFLFVIMGATHGRAPVQFAPIAIGLALTLIHLISIPVTNTSVNPARSTGPALIVGGWAMAQLWLFWVAPLIGGAIGGMAYRWISPMPQENVVGDPKWRTRA</sequence>
<feature type="site" description="Selectivity filter" evidence="10">
    <location>
        <position position="243"/>
    </location>
</feature>
<dbReference type="InterPro" id="IPR034294">
    <property type="entry name" value="Aquaporin_transptr"/>
</dbReference>
<dbReference type="InterPro" id="IPR023271">
    <property type="entry name" value="Aquaporin-like"/>
</dbReference>
<comment type="subcellular location">
    <subcellularLocation>
        <location evidence="1 10">Cell membrane</location>
        <topology evidence="1 10">Multi-pass membrane protein</topology>
    </subcellularLocation>
</comment>
<organism evidence="11 12">
    <name type="scientific">Sphingomonas olei</name>
    <dbReference type="NCBI Taxonomy" id="1886787"/>
    <lineage>
        <taxon>Bacteria</taxon>
        <taxon>Pseudomonadati</taxon>
        <taxon>Pseudomonadota</taxon>
        <taxon>Alphaproteobacteria</taxon>
        <taxon>Sphingomonadales</taxon>
        <taxon>Sphingomonadaceae</taxon>
        <taxon>Sphingomonas</taxon>
    </lineage>
</organism>
<dbReference type="PROSITE" id="PS00221">
    <property type="entry name" value="MIP"/>
    <property type="match status" value="1"/>
</dbReference>
<gene>
    <name evidence="10 11" type="primary">aqpZ</name>
    <name evidence="11" type="ORF">E5988_11610</name>
</gene>
<evidence type="ECO:0000256" key="1">
    <source>
        <dbReference type="ARBA" id="ARBA00004651"/>
    </source>
</evidence>
<comment type="subunit">
    <text evidence="10">Homotetramer.</text>
</comment>
<feature type="site" description="Involved in tetramerization or stability of the tetramer" evidence="10">
    <location>
        <position position="74"/>
    </location>
</feature>
<dbReference type="SUPFAM" id="SSF81338">
    <property type="entry name" value="Aquaporin-like"/>
    <property type="match status" value="1"/>
</dbReference>
<protein>
    <recommendedName>
        <fullName evidence="10">Aquaporin Z</fullName>
    </recommendedName>
</protein>
<comment type="domain">
    <text evidence="10">Aquaporins contain two tandem repeats each containing three membrane-spanning domains and a pore-forming loop with the signature motif Asn-Pro-Ala (NPA).</text>
</comment>
<evidence type="ECO:0000256" key="3">
    <source>
        <dbReference type="ARBA" id="ARBA00022448"/>
    </source>
</evidence>
<name>A0ABY2QFI1_9SPHN</name>
<dbReference type="PANTHER" id="PTHR19139:SF199">
    <property type="entry name" value="MIP17260P"/>
    <property type="match status" value="1"/>
</dbReference>
<keyword evidence="8 10" id="KW-1133">Transmembrane helix</keyword>
<evidence type="ECO:0000256" key="8">
    <source>
        <dbReference type="ARBA" id="ARBA00022989"/>
    </source>
</evidence>
<keyword evidence="3 10" id="KW-0813">Transport</keyword>
<feature type="short sequence motif" description="NPA 2" evidence="10">
    <location>
        <begin position="240"/>
        <end position="242"/>
    </location>
</feature>
<feature type="site" description="Selectivity filter" evidence="10">
    <location>
        <position position="237"/>
    </location>
</feature>
<feature type="transmembrane region" description="Helical" evidence="10">
    <location>
        <begin position="59"/>
        <end position="82"/>
    </location>
</feature>
<evidence type="ECO:0000256" key="5">
    <source>
        <dbReference type="ARBA" id="ARBA00022519"/>
    </source>
</evidence>
<evidence type="ECO:0000256" key="4">
    <source>
        <dbReference type="ARBA" id="ARBA00022475"/>
    </source>
</evidence>
<feature type="transmembrane region" description="Helical" evidence="10">
    <location>
        <begin position="183"/>
        <end position="203"/>
    </location>
</feature>
<keyword evidence="9 10" id="KW-0472">Membrane</keyword>
<comment type="similarity">
    <text evidence="2 10">Belongs to the MIP/aquaporin (TC 1.A.8) family.</text>
</comment>
<evidence type="ECO:0000313" key="11">
    <source>
        <dbReference type="EMBL" id="THG39334.1"/>
    </source>
</evidence>
<comment type="caution">
    <text evidence="11">The sequence shown here is derived from an EMBL/GenBank/DDBJ whole genome shotgun (WGS) entry which is preliminary data.</text>
</comment>
<keyword evidence="7 10" id="KW-0677">Repeat</keyword>